<name>A0ABR1TSV2_9PEZI</name>
<evidence type="ECO:0000313" key="4">
    <source>
        <dbReference type="Proteomes" id="UP001480595"/>
    </source>
</evidence>
<evidence type="ECO:0000256" key="2">
    <source>
        <dbReference type="SAM" id="MobiDB-lite"/>
    </source>
</evidence>
<dbReference type="GeneID" id="92095926"/>
<reference evidence="3 4" key="1">
    <citation type="submission" date="2023-01" db="EMBL/GenBank/DDBJ databases">
        <title>Analysis of 21 Apiospora genomes using comparative genomics revels a genus with tremendous synthesis potential of carbohydrate active enzymes and secondary metabolites.</title>
        <authorList>
            <person name="Sorensen T."/>
        </authorList>
    </citation>
    <scope>NUCLEOTIDE SEQUENCE [LARGE SCALE GENOMIC DNA]</scope>
    <source>
        <strain evidence="3 4">CBS 135458</strain>
    </source>
</reference>
<sequence>MSLRSILGRSSRVKKASSKGAGAGAKRASPSKRRSASSQPVGGDEYEEDDFFDDKLDDCGLVKALAIDMNLRDTAQAIRYIRSHMFTPMPQQAGGMNSTRIAEVLNYRTNLPPIVTISHIQTLLSSPSAVEREIAQLAQSGFIRKIVVARRGDIGETLILSSDLDTLIDSVSILPATTKENFKAYLKNTLHDVDSLFRAGFLTAHHAGFVTHSSLSNTVNTFSRPEDRTSLLSLETVSRQPTGSLGAVGGAGAVYAAGGSGGGPGPLSLPANVTELRLAIPGNGAFLKLVSSALEHFVTLLGKSRYREAPEGLLRDRWDGAIARDEVRRAAKRSRGEFAGILPGHTRKWKQFYGLSFDWVLQEAVGSGLVEVFETRSVDRGIRAL</sequence>
<comment type="caution">
    <text evidence="3">The sequence shown here is derived from an EMBL/GenBank/DDBJ whole genome shotgun (WGS) entry which is preliminary data.</text>
</comment>
<comment type="similarity">
    <text evidence="1">Belongs to the STK19 family.</text>
</comment>
<dbReference type="RefSeq" id="XP_066711973.1">
    <property type="nucleotide sequence ID" value="XM_066862863.1"/>
</dbReference>
<dbReference type="InterPro" id="IPR018865">
    <property type="entry name" value="STK19-like"/>
</dbReference>
<proteinExistence type="inferred from homology"/>
<evidence type="ECO:0000313" key="3">
    <source>
        <dbReference type="EMBL" id="KAK8049724.1"/>
    </source>
</evidence>
<feature type="region of interest" description="Disordered" evidence="2">
    <location>
        <begin position="1"/>
        <end position="47"/>
    </location>
</feature>
<gene>
    <name evidence="3" type="ORF">PG994_011454</name>
</gene>
<accession>A0ABR1TSV2</accession>
<evidence type="ECO:0000256" key="1">
    <source>
        <dbReference type="ARBA" id="ARBA00093458"/>
    </source>
</evidence>
<feature type="compositionally biased region" description="Low complexity" evidence="2">
    <location>
        <begin position="18"/>
        <end position="28"/>
    </location>
</feature>
<protein>
    <submittedName>
        <fullName evidence="3">Sulfate transporter family protein</fullName>
    </submittedName>
</protein>
<keyword evidence="4" id="KW-1185">Reference proteome</keyword>
<dbReference type="Proteomes" id="UP001480595">
    <property type="component" value="Unassembled WGS sequence"/>
</dbReference>
<dbReference type="PANTHER" id="PTHR15243:SF0">
    <property type="entry name" value="SERINE_THREONINE-PROTEIN KINASE 19"/>
    <property type="match status" value="1"/>
</dbReference>
<dbReference type="PANTHER" id="PTHR15243">
    <property type="entry name" value="SERINE/THREONINE-PROTEIN KINASE 19"/>
    <property type="match status" value="1"/>
</dbReference>
<organism evidence="3 4">
    <name type="scientific">Apiospora phragmitis</name>
    <dbReference type="NCBI Taxonomy" id="2905665"/>
    <lineage>
        <taxon>Eukaryota</taxon>
        <taxon>Fungi</taxon>
        <taxon>Dikarya</taxon>
        <taxon>Ascomycota</taxon>
        <taxon>Pezizomycotina</taxon>
        <taxon>Sordariomycetes</taxon>
        <taxon>Xylariomycetidae</taxon>
        <taxon>Amphisphaeriales</taxon>
        <taxon>Apiosporaceae</taxon>
        <taxon>Apiospora</taxon>
    </lineage>
</organism>
<dbReference type="Pfam" id="PF10494">
    <property type="entry name" value="Stk19"/>
    <property type="match status" value="1"/>
</dbReference>
<dbReference type="EMBL" id="JAQQWL010000011">
    <property type="protein sequence ID" value="KAK8049724.1"/>
    <property type="molecule type" value="Genomic_DNA"/>
</dbReference>